<sequence length="67" mass="7531">MANFIMPRCGHDKINARHLFYPHMAGAIIFPFMVKAICFCQNGGDTHRLCSALTEMQNRSVWSLSSG</sequence>
<gene>
    <name evidence="1" type="ORF">B5F11_07925</name>
</gene>
<dbReference type="EMBL" id="NFKP01000008">
    <property type="protein sequence ID" value="OUP69565.1"/>
    <property type="molecule type" value="Genomic_DNA"/>
</dbReference>
<dbReference type="AlphaFoldDB" id="A0A1Y4MLH3"/>
<reference evidence="2" key="1">
    <citation type="submission" date="2017-04" db="EMBL/GenBank/DDBJ databases">
        <title>Function of individual gut microbiota members based on whole genome sequencing of pure cultures obtained from chicken caecum.</title>
        <authorList>
            <person name="Medvecky M."/>
            <person name="Cejkova D."/>
            <person name="Polansky O."/>
            <person name="Karasova D."/>
            <person name="Kubasova T."/>
            <person name="Cizek A."/>
            <person name="Rychlik I."/>
        </authorList>
    </citation>
    <scope>NUCLEOTIDE SEQUENCE [LARGE SCALE GENOMIC DNA]</scope>
    <source>
        <strain evidence="2">An175</strain>
    </source>
</reference>
<proteinExistence type="predicted"/>
<organism evidence="1 2">
    <name type="scientific">Anaerotruncus colihominis</name>
    <dbReference type="NCBI Taxonomy" id="169435"/>
    <lineage>
        <taxon>Bacteria</taxon>
        <taxon>Bacillati</taxon>
        <taxon>Bacillota</taxon>
        <taxon>Clostridia</taxon>
        <taxon>Eubacteriales</taxon>
        <taxon>Oscillospiraceae</taxon>
        <taxon>Anaerotruncus</taxon>
    </lineage>
</organism>
<accession>A0A1Y4MLH3</accession>
<comment type="caution">
    <text evidence="1">The sequence shown here is derived from an EMBL/GenBank/DDBJ whole genome shotgun (WGS) entry which is preliminary data.</text>
</comment>
<protein>
    <submittedName>
        <fullName evidence="1">Uncharacterized protein</fullName>
    </submittedName>
</protein>
<name>A0A1Y4MLH3_9FIRM</name>
<evidence type="ECO:0000313" key="1">
    <source>
        <dbReference type="EMBL" id="OUP69565.1"/>
    </source>
</evidence>
<dbReference type="Proteomes" id="UP000196386">
    <property type="component" value="Unassembled WGS sequence"/>
</dbReference>
<evidence type="ECO:0000313" key="2">
    <source>
        <dbReference type="Proteomes" id="UP000196386"/>
    </source>
</evidence>